<accession>A0AAD4QSP3</accession>
<evidence type="ECO:0000256" key="3">
    <source>
        <dbReference type="ARBA" id="ARBA00022927"/>
    </source>
</evidence>
<feature type="compositionally biased region" description="Acidic residues" evidence="6">
    <location>
        <begin position="107"/>
        <end position="126"/>
    </location>
</feature>
<dbReference type="PIRSF" id="PIRSF028921">
    <property type="entry name" value="VPS41"/>
    <property type="match status" value="1"/>
</dbReference>
<comment type="caution">
    <text evidence="8">The sequence shown here is derived from an EMBL/GenBank/DDBJ whole genome shotgun (WGS) entry which is preliminary data.</text>
</comment>
<name>A0AAD4QSP3_9AGAM</name>
<dbReference type="SMART" id="SM00299">
    <property type="entry name" value="CLH"/>
    <property type="match status" value="1"/>
</dbReference>
<comment type="similarity">
    <text evidence="1 4">Belongs to the VPS41 family.</text>
</comment>
<dbReference type="InterPro" id="IPR011990">
    <property type="entry name" value="TPR-like_helical_dom_sf"/>
</dbReference>
<dbReference type="GO" id="GO:0030897">
    <property type="term" value="C:HOPS complex"/>
    <property type="evidence" value="ECO:0007669"/>
    <property type="project" value="UniProtKB-UniRule"/>
</dbReference>
<evidence type="ECO:0000256" key="4">
    <source>
        <dbReference type="PIRNR" id="PIRNR028921"/>
    </source>
</evidence>
<comment type="function">
    <text evidence="4">Required for vacuolar assembly and vacuolar traffic.</text>
</comment>
<dbReference type="GO" id="GO:0006623">
    <property type="term" value="P:protein targeting to vacuole"/>
    <property type="evidence" value="ECO:0007669"/>
    <property type="project" value="InterPro"/>
</dbReference>
<dbReference type="PANTHER" id="PTHR12616:SF1">
    <property type="entry name" value="VACUOLAR PROTEIN SORTING-ASSOCIATED PROTEIN 41 HOMOLOG"/>
    <property type="match status" value="1"/>
</dbReference>
<dbReference type="Gene3D" id="1.25.40.10">
    <property type="entry name" value="Tetratricopeptide repeat domain"/>
    <property type="match status" value="1"/>
</dbReference>
<evidence type="ECO:0000256" key="1">
    <source>
        <dbReference type="ARBA" id="ARBA00009582"/>
    </source>
</evidence>
<feature type="domain" description="Vps41 beta-propeller" evidence="7">
    <location>
        <begin position="129"/>
        <end position="392"/>
    </location>
</feature>
<evidence type="ECO:0000256" key="5">
    <source>
        <dbReference type="PROSITE-ProRule" id="PRU01006"/>
    </source>
</evidence>
<keyword evidence="9" id="KW-1185">Reference proteome</keyword>
<dbReference type="InterPro" id="IPR016902">
    <property type="entry name" value="Vps41"/>
</dbReference>
<dbReference type="GO" id="GO:0005770">
    <property type="term" value="C:late endosome"/>
    <property type="evidence" value="ECO:0007669"/>
    <property type="project" value="UniProtKB-UniRule"/>
</dbReference>
<reference evidence="8" key="1">
    <citation type="journal article" date="2022" name="New Phytol.">
        <title>Evolutionary transition to the ectomycorrhizal habit in the genomes of a hyperdiverse lineage of mushroom-forming fungi.</title>
        <authorList>
            <person name="Looney B."/>
            <person name="Miyauchi S."/>
            <person name="Morin E."/>
            <person name="Drula E."/>
            <person name="Courty P.E."/>
            <person name="Kohler A."/>
            <person name="Kuo A."/>
            <person name="LaButti K."/>
            <person name="Pangilinan J."/>
            <person name="Lipzen A."/>
            <person name="Riley R."/>
            <person name="Andreopoulos W."/>
            <person name="He G."/>
            <person name="Johnson J."/>
            <person name="Nolan M."/>
            <person name="Tritt A."/>
            <person name="Barry K.W."/>
            <person name="Grigoriev I.V."/>
            <person name="Nagy L.G."/>
            <person name="Hibbett D."/>
            <person name="Henrissat B."/>
            <person name="Matheny P.B."/>
            <person name="Labbe J."/>
            <person name="Martin F.M."/>
        </authorList>
    </citation>
    <scope>NUCLEOTIDE SEQUENCE</scope>
    <source>
        <strain evidence="8">BPL690</strain>
    </source>
</reference>
<feature type="repeat" description="CHCR" evidence="5">
    <location>
        <begin position="742"/>
        <end position="886"/>
    </location>
</feature>
<dbReference type="EMBL" id="WTXG01000002">
    <property type="protein sequence ID" value="KAI0306991.1"/>
    <property type="molecule type" value="Genomic_DNA"/>
</dbReference>
<protein>
    <recommendedName>
        <fullName evidence="4">Vacuolar protein sorting-associated protein 41</fullName>
    </recommendedName>
</protein>
<dbReference type="GO" id="GO:0000329">
    <property type="term" value="C:fungal-type vacuole membrane"/>
    <property type="evidence" value="ECO:0007669"/>
    <property type="project" value="UniProtKB-UniRule"/>
</dbReference>
<keyword evidence="3 4" id="KW-0653">Protein transport</keyword>
<keyword evidence="2 4" id="KW-0813">Transport</keyword>
<dbReference type="SUPFAM" id="SSF50978">
    <property type="entry name" value="WD40 repeat-like"/>
    <property type="match status" value="1"/>
</dbReference>
<evidence type="ECO:0000313" key="9">
    <source>
        <dbReference type="Proteomes" id="UP001203297"/>
    </source>
</evidence>
<feature type="region of interest" description="Disordered" evidence="6">
    <location>
        <begin position="91"/>
        <end position="127"/>
    </location>
</feature>
<dbReference type="FunFam" id="1.25.40.10:FF:000350">
    <property type="entry name" value="Vacuolar protein sorting-associated protein 41 homolog"/>
    <property type="match status" value="1"/>
</dbReference>
<evidence type="ECO:0000256" key="2">
    <source>
        <dbReference type="ARBA" id="ARBA00022448"/>
    </source>
</evidence>
<organism evidence="8 9">
    <name type="scientific">Multifurca ochricompacta</name>
    <dbReference type="NCBI Taxonomy" id="376703"/>
    <lineage>
        <taxon>Eukaryota</taxon>
        <taxon>Fungi</taxon>
        <taxon>Dikarya</taxon>
        <taxon>Basidiomycota</taxon>
        <taxon>Agaricomycotina</taxon>
        <taxon>Agaricomycetes</taxon>
        <taxon>Russulales</taxon>
        <taxon>Russulaceae</taxon>
        <taxon>Multifurca</taxon>
    </lineage>
</organism>
<dbReference type="PANTHER" id="PTHR12616">
    <property type="entry name" value="VACUOLAR PROTEIN SORTING VPS41"/>
    <property type="match status" value="1"/>
</dbReference>
<comment type="subcellular location">
    <subcellularLocation>
        <location evidence="4">Vacuole</location>
    </subcellularLocation>
</comment>
<sequence length="1049" mass="116957">MSTDDHDPSHPNGLNGHAKITGEGCIGSNGASTMTAIAVEDQVSGEVLTNNAGVGPAVQHIPQPVLLDANTKSGLHDDGLADISEVWANGESEEADGEGDNNKDNSNNDDDDDEEVNDDDEDNDEEPALKYERFSGAFHDLLKRDSASALAVSNMFLALGSHNGFVHILDLTGQRIKTFKPHTASVIDICFDSTADFIGTASMDGQVVIHSITGTESYVFDMKRPLRSLALEPNFAKRGSRAVVCGGMAGTLVMHEKGWLGHKETVLHSGEGPIWHIQWRGNLIAWANDVGVKIYDTASQTRITYIERQPDSPRPDLFKCTLHWQDDSTLLIAWADMIKVARIRARPRTSTSAASANLPPFLVEITAFFQLDCMIAGVIPLSSVMTDQSLLVPTHTRSASTSSSSTVPAPTSLLVLAYTPADTLFLHEATDDRAMQARKTAERPELRIISRAGEELAVDALSVAGFQSWGCNDYTLVEFGQNDTGKTKGYLVLSPKDVIIVRPRDRKDHITWLVERKRYEEALEQIEIMETEDTETVDATEIGRRYIEHLVSEGEYTKAAKLFSKVCGQDTKRWEDWIFVFAQKQELQAIIPYIPTDTPRLDHLVYEMILAHFLTNDRQALQRTIYEWPKDIYDISAVIVAIQSELDRYVPSAFKSTALLVPVAPDTVILMECLAELYTANRQPAKALPFFIRLRRPNVFELIREHNLFTAVQDQALLLVEFDHELMSKGEGTDPNKRGIAITLLVDHIHSIPIPRVVQQLQSRSRFLFLYLDALFDKDTHLISDFADMLVDLYAEYAPAKLIDFLRASGYYSLEAAYRICTERDLVPEMVFLLGRMGDNKKALHLIIERLGDVNRAIDFAKDQNDDDLWEDLLKYSETRPPFIRGLLENVGAEIDPIRLIRRIKNGLEIPGLKPALIKILQDFNLQISLLEGCQSVLHGDSSDLAKRLHRDQTSGFFITSKAICPICDLPLQDSPSSVLLLFLCRHIVHARHVDCADEFPPPPDPVVASVTLGGRSNRGISNRIAYTAMVRAKLRQGCPVCNREGQRT</sequence>
<dbReference type="InterPro" id="IPR036322">
    <property type="entry name" value="WD40_repeat_dom_sf"/>
</dbReference>
<dbReference type="InterPro" id="IPR001680">
    <property type="entry name" value="WD40_rpt"/>
</dbReference>
<dbReference type="InterPro" id="IPR057780">
    <property type="entry name" value="Beta-prop_Vps41"/>
</dbReference>
<dbReference type="Pfam" id="PF23556">
    <property type="entry name" value="TPR_Vps41"/>
    <property type="match status" value="1"/>
</dbReference>
<dbReference type="Pfam" id="PF23411">
    <property type="entry name" value="Beta-prop_Vps41"/>
    <property type="match status" value="2"/>
</dbReference>
<dbReference type="Gene3D" id="2.130.10.10">
    <property type="entry name" value="YVTN repeat-like/Quinoprotein amine dehydrogenase"/>
    <property type="match status" value="1"/>
</dbReference>
<dbReference type="AlphaFoldDB" id="A0AAD4QSP3"/>
<dbReference type="InterPro" id="IPR045111">
    <property type="entry name" value="Vps41/Vps8"/>
</dbReference>
<dbReference type="InterPro" id="IPR015943">
    <property type="entry name" value="WD40/YVTN_repeat-like_dom_sf"/>
</dbReference>
<gene>
    <name evidence="8" type="ORF">B0F90DRAFT_501317</name>
</gene>
<dbReference type="SMART" id="SM00320">
    <property type="entry name" value="WD40"/>
    <property type="match status" value="2"/>
</dbReference>
<dbReference type="GO" id="GO:0034058">
    <property type="term" value="P:endosomal vesicle fusion"/>
    <property type="evidence" value="ECO:0007669"/>
    <property type="project" value="UniProtKB-UniRule"/>
</dbReference>
<evidence type="ECO:0000256" key="6">
    <source>
        <dbReference type="SAM" id="MobiDB-lite"/>
    </source>
</evidence>
<dbReference type="InterPro" id="IPR000547">
    <property type="entry name" value="Clathrin_H-chain/VPS_repeat"/>
</dbReference>
<keyword evidence="4" id="KW-0926">Vacuole</keyword>
<evidence type="ECO:0000313" key="8">
    <source>
        <dbReference type="EMBL" id="KAI0306991.1"/>
    </source>
</evidence>
<feature type="domain" description="Vps41 beta-propeller" evidence="7">
    <location>
        <begin position="411"/>
        <end position="502"/>
    </location>
</feature>
<dbReference type="PROSITE" id="PS50236">
    <property type="entry name" value="CHCR"/>
    <property type="match status" value="1"/>
</dbReference>
<dbReference type="GO" id="GO:0009267">
    <property type="term" value="P:cellular response to starvation"/>
    <property type="evidence" value="ECO:0007669"/>
    <property type="project" value="TreeGrafter"/>
</dbReference>
<dbReference type="Proteomes" id="UP001203297">
    <property type="component" value="Unassembled WGS sequence"/>
</dbReference>
<proteinExistence type="inferred from homology"/>
<dbReference type="GO" id="GO:0016236">
    <property type="term" value="P:macroautophagy"/>
    <property type="evidence" value="ECO:0007669"/>
    <property type="project" value="TreeGrafter"/>
</dbReference>
<evidence type="ECO:0000259" key="7">
    <source>
        <dbReference type="Pfam" id="PF23411"/>
    </source>
</evidence>